<dbReference type="Proteomes" id="UP000050511">
    <property type="component" value="Unassembled WGS sequence"/>
</dbReference>
<accession>A0A837P9F2</accession>
<sequence>MSENQVVSMPGVMGAVFADMNNQIDEYILQRAANIFGRMDNVVDERYYPPVMSRDQCKHYLHIDSDSKLNQLRKKGLKSHKDGRSVWYVRAEVDKFIMLLPEGK</sequence>
<reference evidence="1 2" key="1">
    <citation type="submission" date="2015-10" db="EMBL/GenBank/DDBJ databases">
        <title>Resequencing of Lactobacillus plantarum WJL strain genome.</title>
        <authorList>
            <person name="Martino M.E."/>
        </authorList>
    </citation>
    <scope>NUCLEOTIDE SEQUENCE [LARGE SCALE GENOMIC DNA]</scope>
    <source>
        <strain evidence="1 2">WJL</strain>
    </source>
</reference>
<dbReference type="EMBL" id="LKLZ01000003">
    <property type="protein sequence ID" value="KPN44255.1"/>
    <property type="molecule type" value="Genomic_DNA"/>
</dbReference>
<evidence type="ECO:0000313" key="2">
    <source>
        <dbReference type="Proteomes" id="UP000050511"/>
    </source>
</evidence>
<organism evidence="1 2">
    <name type="scientific">Lactiplantibacillus plantarum WJL</name>
    <dbReference type="NCBI Taxonomy" id="1350466"/>
    <lineage>
        <taxon>Bacteria</taxon>
        <taxon>Bacillati</taxon>
        <taxon>Bacillota</taxon>
        <taxon>Bacilli</taxon>
        <taxon>Lactobacillales</taxon>
        <taxon>Lactobacillaceae</taxon>
        <taxon>Lactiplantibacillus</taxon>
    </lineage>
</organism>
<protein>
    <submittedName>
        <fullName evidence="1">Uncharacterized protein</fullName>
    </submittedName>
</protein>
<gene>
    <name evidence="1" type="ORF">WJL_1332</name>
</gene>
<dbReference type="RefSeq" id="WP_022638239.1">
    <property type="nucleotide sequence ID" value="NZ_AUTE01000014.1"/>
</dbReference>
<comment type="caution">
    <text evidence="1">The sequence shown here is derived from an EMBL/GenBank/DDBJ whole genome shotgun (WGS) entry which is preliminary data.</text>
</comment>
<name>A0A837P9F2_LACPN</name>
<evidence type="ECO:0000313" key="1">
    <source>
        <dbReference type="EMBL" id="KPN44255.1"/>
    </source>
</evidence>
<dbReference type="AlphaFoldDB" id="A0A837P9F2"/>
<proteinExistence type="predicted"/>